<feature type="domain" description="HTH araC/xylS-type" evidence="5">
    <location>
        <begin position="177"/>
        <end position="274"/>
    </location>
</feature>
<dbReference type="SUPFAM" id="SSF46689">
    <property type="entry name" value="Homeodomain-like"/>
    <property type="match status" value="2"/>
</dbReference>
<dbReference type="Pfam" id="PF02311">
    <property type="entry name" value="AraC_binding"/>
    <property type="match status" value="1"/>
</dbReference>
<keyword evidence="4" id="KW-0804">Transcription</keyword>
<keyword evidence="2" id="KW-0238">DNA-binding</keyword>
<dbReference type="InterPro" id="IPR050204">
    <property type="entry name" value="AraC_XylS_family_regulators"/>
</dbReference>
<keyword evidence="1" id="KW-0805">Transcription regulation</keyword>
<dbReference type="Gene3D" id="2.60.120.10">
    <property type="entry name" value="Jelly Rolls"/>
    <property type="match status" value="1"/>
</dbReference>
<evidence type="ECO:0000256" key="2">
    <source>
        <dbReference type="ARBA" id="ARBA00023125"/>
    </source>
</evidence>
<accession>A0ABD3YAQ8</accession>
<dbReference type="InterPro" id="IPR037923">
    <property type="entry name" value="HTH-like"/>
</dbReference>
<name>A0ABD3YAQ8_9GAMM</name>
<organism evidence="6 7">
    <name type="scientific">Pseudoalteromonas fuliginea</name>
    <dbReference type="NCBI Taxonomy" id="1872678"/>
    <lineage>
        <taxon>Bacteria</taxon>
        <taxon>Pseudomonadati</taxon>
        <taxon>Pseudomonadota</taxon>
        <taxon>Gammaproteobacteria</taxon>
        <taxon>Alteromonadales</taxon>
        <taxon>Pseudoalteromonadaceae</taxon>
        <taxon>Pseudoalteromonas</taxon>
    </lineage>
</organism>
<dbReference type="Pfam" id="PF12833">
    <property type="entry name" value="HTH_18"/>
    <property type="match status" value="1"/>
</dbReference>
<dbReference type="PROSITE" id="PS00041">
    <property type="entry name" value="HTH_ARAC_FAMILY_1"/>
    <property type="match status" value="1"/>
</dbReference>
<evidence type="ECO:0000313" key="7">
    <source>
        <dbReference type="Proteomes" id="UP000027154"/>
    </source>
</evidence>
<dbReference type="InterPro" id="IPR018062">
    <property type="entry name" value="HTH_AraC-typ_CS"/>
</dbReference>
<dbReference type="Gene3D" id="1.10.10.60">
    <property type="entry name" value="Homeodomain-like"/>
    <property type="match status" value="2"/>
</dbReference>
<dbReference type="EMBL" id="JJNZ01000022">
    <property type="protein sequence ID" value="KDC51717.1"/>
    <property type="molecule type" value="Genomic_DNA"/>
</dbReference>
<gene>
    <name evidence="6" type="ORF">DC53_07870</name>
</gene>
<protein>
    <submittedName>
        <fullName evidence="6">AraC family transcriptional regulator</fullName>
    </submittedName>
</protein>
<dbReference type="Proteomes" id="UP000027154">
    <property type="component" value="Unassembled WGS sequence"/>
</dbReference>
<dbReference type="InterPro" id="IPR014710">
    <property type="entry name" value="RmlC-like_jellyroll"/>
</dbReference>
<evidence type="ECO:0000313" key="6">
    <source>
        <dbReference type="EMBL" id="KDC51717.1"/>
    </source>
</evidence>
<dbReference type="PRINTS" id="PR00032">
    <property type="entry name" value="HTHARAC"/>
</dbReference>
<dbReference type="RefSeq" id="WP_008134662.1">
    <property type="nucleotide sequence ID" value="NZ_JBBMQW010000015.1"/>
</dbReference>
<dbReference type="InterPro" id="IPR018060">
    <property type="entry name" value="HTH_AraC"/>
</dbReference>
<dbReference type="AlphaFoldDB" id="A0ABD3YAQ8"/>
<dbReference type="PANTHER" id="PTHR46796:SF12">
    <property type="entry name" value="HTH-TYPE DNA-BINDING TRANSCRIPTIONAL ACTIVATOR EUTR"/>
    <property type="match status" value="1"/>
</dbReference>
<evidence type="ECO:0000259" key="5">
    <source>
        <dbReference type="PROSITE" id="PS01124"/>
    </source>
</evidence>
<dbReference type="PANTHER" id="PTHR46796">
    <property type="entry name" value="HTH-TYPE TRANSCRIPTIONAL ACTIVATOR RHAS-RELATED"/>
    <property type="match status" value="1"/>
</dbReference>
<evidence type="ECO:0000256" key="1">
    <source>
        <dbReference type="ARBA" id="ARBA00023015"/>
    </source>
</evidence>
<sequence>MIPSTYPLFWRDNALPYVELRQVLDGRKVTYAAHSHAQWSIGAILEGQSEFICEDKLYQIDKGTLVLMNPDAVHACNPNQNSPWAYYMMHVDKSWLAQLLVKFNIRASNHWCNSQPDTLTTPVFYQQFVLVCRNLMSNKLSSLEKESLLSQYLITLFEYIDSTDIKENTCLPPNRLYKVANYLALYCQDDEPIKVISKKFGFNTSYLIRTFKRHFNMSPHAYRINLRIQLSQQALKQGDAISTVAQNAGFSDQAHFQRVFKQRVAATPAQYRRCI</sequence>
<dbReference type="InterPro" id="IPR003313">
    <property type="entry name" value="AraC-bd"/>
</dbReference>
<dbReference type="SMART" id="SM00342">
    <property type="entry name" value="HTH_ARAC"/>
    <property type="match status" value="1"/>
</dbReference>
<keyword evidence="3" id="KW-0010">Activator</keyword>
<comment type="caution">
    <text evidence="6">The sequence shown here is derived from an EMBL/GenBank/DDBJ whole genome shotgun (WGS) entry which is preliminary data.</text>
</comment>
<dbReference type="PROSITE" id="PS01124">
    <property type="entry name" value="HTH_ARAC_FAMILY_2"/>
    <property type="match status" value="1"/>
</dbReference>
<dbReference type="InterPro" id="IPR009057">
    <property type="entry name" value="Homeodomain-like_sf"/>
</dbReference>
<dbReference type="SUPFAM" id="SSF51215">
    <property type="entry name" value="Regulatory protein AraC"/>
    <property type="match status" value="1"/>
</dbReference>
<evidence type="ECO:0000256" key="3">
    <source>
        <dbReference type="ARBA" id="ARBA00023159"/>
    </source>
</evidence>
<dbReference type="GO" id="GO:0006355">
    <property type="term" value="P:regulation of DNA-templated transcription"/>
    <property type="evidence" value="ECO:0007669"/>
    <property type="project" value="UniProtKB-ARBA"/>
</dbReference>
<reference evidence="6 7" key="1">
    <citation type="submission" date="2014-04" db="EMBL/GenBank/DDBJ databases">
        <title>Pseudoalteromonas galatheae sp. nov., isolated from a deep-sea polychaete near Canal Concepcion, Chile.</title>
        <authorList>
            <person name="Machado H.R."/>
            <person name="Gram L."/>
            <person name="Vynne N.G."/>
        </authorList>
    </citation>
    <scope>NUCLEOTIDE SEQUENCE [LARGE SCALE GENOMIC DNA]</scope>
    <source>
        <strain evidence="6 7">KMM216</strain>
    </source>
</reference>
<dbReference type="GO" id="GO:0003677">
    <property type="term" value="F:DNA binding"/>
    <property type="evidence" value="ECO:0007669"/>
    <property type="project" value="UniProtKB-KW"/>
</dbReference>
<dbReference type="InterPro" id="IPR020449">
    <property type="entry name" value="Tscrpt_reg_AraC-type_HTH"/>
</dbReference>
<proteinExistence type="predicted"/>
<evidence type="ECO:0000256" key="4">
    <source>
        <dbReference type="ARBA" id="ARBA00023163"/>
    </source>
</evidence>